<feature type="compositionally biased region" description="Gly residues" evidence="1">
    <location>
        <begin position="322"/>
        <end position="333"/>
    </location>
</feature>
<keyword evidence="4" id="KW-1185">Reference proteome</keyword>
<dbReference type="Gramene" id="PGSC0003DMT400092827">
    <property type="protein sequence ID" value="PGSC0003DMT400092827"/>
    <property type="gene ID" value="PGSC0003DMG400042398"/>
</dbReference>
<feature type="domain" description="Putative plant transposon protein" evidence="2">
    <location>
        <begin position="79"/>
        <end position="254"/>
    </location>
</feature>
<feature type="region of interest" description="Disordered" evidence="1">
    <location>
        <begin position="313"/>
        <end position="333"/>
    </location>
</feature>
<dbReference type="InterPro" id="IPR046796">
    <property type="entry name" value="Transposase_32_dom"/>
</dbReference>
<dbReference type="Pfam" id="PF20167">
    <property type="entry name" value="Transposase_32"/>
    <property type="match status" value="1"/>
</dbReference>
<dbReference type="InParanoid" id="M1DQM3"/>
<evidence type="ECO:0000313" key="3">
    <source>
        <dbReference type="EnsemblPlants" id="PGSC0003DMT400092827"/>
    </source>
</evidence>
<name>M1DQM3_SOLTU</name>
<organism evidence="3 4">
    <name type="scientific">Solanum tuberosum</name>
    <name type="common">Potato</name>
    <dbReference type="NCBI Taxonomy" id="4113"/>
    <lineage>
        <taxon>Eukaryota</taxon>
        <taxon>Viridiplantae</taxon>
        <taxon>Streptophyta</taxon>
        <taxon>Embryophyta</taxon>
        <taxon>Tracheophyta</taxon>
        <taxon>Spermatophyta</taxon>
        <taxon>Magnoliopsida</taxon>
        <taxon>eudicotyledons</taxon>
        <taxon>Gunneridae</taxon>
        <taxon>Pentapetalae</taxon>
        <taxon>asterids</taxon>
        <taxon>lamiids</taxon>
        <taxon>Solanales</taxon>
        <taxon>Solanaceae</taxon>
        <taxon>Solanoideae</taxon>
        <taxon>Solaneae</taxon>
        <taxon>Solanum</taxon>
    </lineage>
</organism>
<reference evidence="3" key="2">
    <citation type="submission" date="2015-06" db="UniProtKB">
        <authorList>
            <consortium name="EnsemblPlants"/>
        </authorList>
    </citation>
    <scope>IDENTIFICATION</scope>
    <source>
        <strain evidence="3">DM1-3 516 R44</strain>
    </source>
</reference>
<sequence>MTALMTQMDELKRNMVKVEAHCKRKDKYIPPHNRGNNENKEIKRIEEMLSAILRKVKMRKVWKISGWGAESPFRESPNSWVREFYDAYSTLVPQRKRLVSSFKAVDHVVVRGRKVSCDSETININLGISDKINDHCQHLIRTQKLDAMKKWLAPLVSADNAPTWLAEEVPIEKKNLNIAARYWFRFINSTVMPSLNESILRHAKAACLGCIMEKTKINLGKIISSKIHMRAKQGQTYLPFPVLITELCKRARVPGDAMKDVELAATTSTIGMEHIADPESEVETDEEIFEEATTDDIAEMEKIMKNAVVQGSLAKSPAVGSSGAGPSGGHSRY</sequence>
<evidence type="ECO:0000259" key="2">
    <source>
        <dbReference type="Pfam" id="PF20167"/>
    </source>
</evidence>
<dbReference type="HOGENOM" id="CLU_029307_12_0_1"/>
<dbReference type="GO" id="GO:0009523">
    <property type="term" value="C:photosystem II"/>
    <property type="evidence" value="ECO:0000318"/>
    <property type="project" value="GO_Central"/>
</dbReference>
<evidence type="ECO:0000256" key="1">
    <source>
        <dbReference type="SAM" id="MobiDB-lite"/>
    </source>
</evidence>
<dbReference type="EnsemblPlants" id="PGSC0003DMT400092827">
    <property type="protein sequence ID" value="PGSC0003DMT400092827"/>
    <property type="gene ID" value="PGSC0003DMG400042398"/>
</dbReference>
<reference evidence="4" key="1">
    <citation type="journal article" date="2011" name="Nature">
        <title>Genome sequence and analysis of the tuber crop potato.</title>
        <authorList>
            <consortium name="The Potato Genome Sequencing Consortium"/>
        </authorList>
    </citation>
    <scope>NUCLEOTIDE SEQUENCE [LARGE SCALE GENOMIC DNA]</scope>
    <source>
        <strain evidence="4">cv. DM1-3 516 R44</strain>
    </source>
</reference>
<dbReference type="PANTHER" id="PTHR33180:SF31">
    <property type="entry name" value="POLYPROTEIN PROTEIN"/>
    <property type="match status" value="1"/>
</dbReference>
<evidence type="ECO:0000313" key="4">
    <source>
        <dbReference type="Proteomes" id="UP000011115"/>
    </source>
</evidence>
<proteinExistence type="predicted"/>
<accession>M1DQM3</accession>
<dbReference type="Proteomes" id="UP000011115">
    <property type="component" value="Unassembled WGS sequence"/>
</dbReference>
<protein>
    <recommendedName>
        <fullName evidence="2">Putative plant transposon protein domain-containing protein</fullName>
    </recommendedName>
</protein>
<dbReference type="PaxDb" id="4113-PGSC0003DMT400092827"/>
<dbReference type="GO" id="GO:0009579">
    <property type="term" value="C:thylakoid"/>
    <property type="evidence" value="ECO:0000318"/>
    <property type="project" value="GO_Central"/>
</dbReference>
<dbReference type="AlphaFoldDB" id="M1DQM3"/>
<dbReference type="PANTHER" id="PTHR33180">
    <property type="entry name" value="PHOTOSYSTEM II CP43 REACTION CENTER PROTEIN"/>
    <property type="match status" value="1"/>
</dbReference>